<evidence type="ECO:0000313" key="2">
    <source>
        <dbReference type="EMBL" id="ABE55155.1"/>
    </source>
</evidence>
<sequence length="81" mass="8981">MSVLIRISRVITTIIGYILSDLILTQRHKHGFIGLVDLHNKIKGSVSTVSQERTMTTELKMALGTTLVIAICFSAFFVALF</sequence>
<gene>
    <name evidence="2" type="ordered locus">Sden_1872</name>
</gene>
<organism evidence="2 3">
    <name type="scientific">Shewanella denitrificans (strain OS217 / ATCC BAA-1090 / DSM 15013)</name>
    <dbReference type="NCBI Taxonomy" id="318161"/>
    <lineage>
        <taxon>Bacteria</taxon>
        <taxon>Pseudomonadati</taxon>
        <taxon>Pseudomonadota</taxon>
        <taxon>Gammaproteobacteria</taxon>
        <taxon>Alteromonadales</taxon>
        <taxon>Shewanellaceae</taxon>
        <taxon>Shewanella</taxon>
    </lineage>
</organism>
<name>Q12N21_SHEDO</name>
<keyword evidence="1" id="KW-1133">Transmembrane helix</keyword>
<keyword evidence="3" id="KW-1185">Reference proteome</keyword>
<evidence type="ECO:0000256" key="1">
    <source>
        <dbReference type="SAM" id="Phobius"/>
    </source>
</evidence>
<feature type="transmembrane region" description="Helical" evidence="1">
    <location>
        <begin position="61"/>
        <end position="80"/>
    </location>
</feature>
<dbReference type="Proteomes" id="UP000001982">
    <property type="component" value="Chromosome"/>
</dbReference>
<proteinExistence type="predicted"/>
<dbReference type="EMBL" id="CP000302">
    <property type="protein sequence ID" value="ABE55155.1"/>
    <property type="molecule type" value="Genomic_DNA"/>
</dbReference>
<accession>Q12N21</accession>
<evidence type="ECO:0000313" key="3">
    <source>
        <dbReference type="Proteomes" id="UP000001982"/>
    </source>
</evidence>
<keyword evidence="1" id="KW-0472">Membrane</keyword>
<keyword evidence="1" id="KW-0812">Transmembrane</keyword>
<dbReference type="KEGG" id="sdn:Sden_1872"/>
<protein>
    <submittedName>
        <fullName evidence="2">Uncharacterized protein</fullName>
    </submittedName>
</protein>
<reference evidence="2 3" key="1">
    <citation type="submission" date="2006-03" db="EMBL/GenBank/DDBJ databases">
        <title>Complete sequence of Shewanella denitrificans OS217.</title>
        <authorList>
            <consortium name="US DOE Joint Genome Institute"/>
            <person name="Copeland A."/>
            <person name="Lucas S."/>
            <person name="Lapidus A."/>
            <person name="Barry K."/>
            <person name="Detter J.C."/>
            <person name="Glavina del Rio T."/>
            <person name="Hammon N."/>
            <person name="Israni S."/>
            <person name="Dalin E."/>
            <person name="Tice H."/>
            <person name="Pitluck S."/>
            <person name="Brettin T."/>
            <person name="Bruce D."/>
            <person name="Han C."/>
            <person name="Tapia R."/>
            <person name="Gilna P."/>
            <person name="Kiss H."/>
            <person name="Schmutz J."/>
            <person name="Larimer F."/>
            <person name="Land M."/>
            <person name="Hauser L."/>
            <person name="Kyrpides N."/>
            <person name="Lykidis A."/>
            <person name="Richardson P."/>
        </authorList>
    </citation>
    <scope>NUCLEOTIDE SEQUENCE [LARGE SCALE GENOMIC DNA]</scope>
    <source>
        <strain evidence="3">OS217 / ATCC BAA-1090 / DSM 15013</strain>
    </source>
</reference>
<dbReference type="AlphaFoldDB" id="Q12N21"/>
<dbReference type="HOGENOM" id="CLU_2571945_0_0_6"/>